<evidence type="ECO:0000313" key="2">
    <source>
        <dbReference type="EMBL" id="KAG6975610.1"/>
    </source>
</evidence>
<dbReference type="Proteomes" id="UP000709295">
    <property type="component" value="Unassembled WGS sequence"/>
</dbReference>
<dbReference type="EMBL" id="JAENGY010000056">
    <property type="protein sequence ID" value="KAG6975610.1"/>
    <property type="molecule type" value="Genomic_DNA"/>
</dbReference>
<sequence length="197" mass="22236">MATRTRKRQRTHRQKPGSFWALEEEEDHLLHMDPSLMTERQQLAFLLRTTAHEASDASQSSDESSNDETVVSPRPAKKPRRIQRLKQQATATAPTRRGPGRPPKNRKNQRVADMKLHVTGTTETNDKKLEDKPSPSGPDDIAHLDAARSFSQITPRCALCCDYDTAYEASFSDALFLCPTCDQKYPTQQTLGRRACV</sequence>
<evidence type="ECO:0000256" key="1">
    <source>
        <dbReference type="SAM" id="MobiDB-lite"/>
    </source>
</evidence>
<gene>
    <name evidence="2" type="ORF">JG688_00002196</name>
</gene>
<evidence type="ECO:0000313" key="3">
    <source>
        <dbReference type="Proteomes" id="UP000709295"/>
    </source>
</evidence>
<feature type="compositionally biased region" description="Basic residues" evidence="1">
    <location>
        <begin position="75"/>
        <end position="84"/>
    </location>
</feature>
<comment type="caution">
    <text evidence="2">The sequence shown here is derived from an EMBL/GenBank/DDBJ whole genome shotgun (WGS) entry which is preliminary data.</text>
</comment>
<organism evidence="2 3">
    <name type="scientific">Phytophthora aleatoria</name>
    <dbReference type="NCBI Taxonomy" id="2496075"/>
    <lineage>
        <taxon>Eukaryota</taxon>
        <taxon>Sar</taxon>
        <taxon>Stramenopiles</taxon>
        <taxon>Oomycota</taxon>
        <taxon>Peronosporomycetes</taxon>
        <taxon>Peronosporales</taxon>
        <taxon>Peronosporaceae</taxon>
        <taxon>Phytophthora</taxon>
    </lineage>
</organism>
<reference evidence="2" key="1">
    <citation type="submission" date="2021-01" db="EMBL/GenBank/DDBJ databases">
        <title>Phytophthora aleatoria, a newly-described species from Pinus radiata is distinct from Phytophthora cactorum isolates based on comparative genomics.</title>
        <authorList>
            <person name="Mcdougal R."/>
            <person name="Panda P."/>
            <person name="Williams N."/>
            <person name="Studholme D.J."/>
        </authorList>
    </citation>
    <scope>NUCLEOTIDE SEQUENCE</scope>
    <source>
        <strain evidence="2">NZFS 4037</strain>
    </source>
</reference>
<proteinExistence type="predicted"/>
<feature type="region of interest" description="Disordered" evidence="1">
    <location>
        <begin position="47"/>
        <end position="140"/>
    </location>
</feature>
<keyword evidence="3" id="KW-1185">Reference proteome</keyword>
<feature type="compositionally biased region" description="Basic and acidic residues" evidence="1">
    <location>
        <begin position="124"/>
        <end position="133"/>
    </location>
</feature>
<protein>
    <submittedName>
        <fullName evidence="2">Uncharacterized protein</fullName>
    </submittedName>
</protein>
<name>A0A8J5JCJ6_9STRA</name>
<dbReference type="AlphaFoldDB" id="A0A8J5JCJ6"/>
<accession>A0A8J5JCJ6</accession>